<evidence type="ECO:0000313" key="3">
    <source>
        <dbReference type="Proteomes" id="UP001272137"/>
    </source>
</evidence>
<dbReference type="GO" id="GO:0009611">
    <property type="term" value="P:response to wounding"/>
    <property type="evidence" value="ECO:0007669"/>
    <property type="project" value="InterPro"/>
</dbReference>
<name>A0AAW9CWN5_BURTH</name>
<dbReference type="PROSITE" id="PS00285">
    <property type="entry name" value="POTATO_INHIBITOR"/>
    <property type="match status" value="1"/>
</dbReference>
<dbReference type="GO" id="GO:0004867">
    <property type="term" value="F:serine-type endopeptidase inhibitor activity"/>
    <property type="evidence" value="ECO:0007669"/>
    <property type="project" value="InterPro"/>
</dbReference>
<gene>
    <name evidence="2" type="ORF">C7S16_2514</name>
</gene>
<dbReference type="EMBL" id="QXCT01000002">
    <property type="protein sequence ID" value="MDW9254286.1"/>
    <property type="molecule type" value="Genomic_DNA"/>
</dbReference>
<feature type="region of interest" description="Disordered" evidence="1">
    <location>
        <begin position="1"/>
        <end position="23"/>
    </location>
</feature>
<feature type="compositionally biased region" description="Low complexity" evidence="1">
    <location>
        <begin position="1"/>
        <end position="22"/>
    </location>
</feature>
<comment type="caution">
    <text evidence="2">The sequence shown here is derived from an EMBL/GenBank/DDBJ whole genome shotgun (WGS) entry which is preliminary data.</text>
</comment>
<organism evidence="2 3">
    <name type="scientific">Burkholderia thailandensis</name>
    <dbReference type="NCBI Taxonomy" id="57975"/>
    <lineage>
        <taxon>Bacteria</taxon>
        <taxon>Pseudomonadati</taxon>
        <taxon>Pseudomonadota</taxon>
        <taxon>Betaproteobacteria</taxon>
        <taxon>Burkholderiales</taxon>
        <taxon>Burkholderiaceae</taxon>
        <taxon>Burkholderia</taxon>
        <taxon>pseudomallei group</taxon>
    </lineage>
</organism>
<dbReference type="InterPro" id="IPR000864">
    <property type="entry name" value="Prot_inh_pot1"/>
</dbReference>
<feature type="region of interest" description="Disordered" evidence="1">
    <location>
        <begin position="38"/>
        <end position="64"/>
    </location>
</feature>
<dbReference type="Proteomes" id="UP001272137">
    <property type="component" value="Unassembled WGS sequence"/>
</dbReference>
<evidence type="ECO:0000256" key="1">
    <source>
        <dbReference type="SAM" id="MobiDB-lite"/>
    </source>
</evidence>
<proteinExistence type="predicted"/>
<evidence type="ECO:0000313" key="2">
    <source>
        <dbReference type="EMBL" id="MDW9254286.1"/>
    </source>
</evidence>
<dbReference type="AlphaFoldDB" id="A0AAW9CWN5"/>
<accession>A0AAW9CWN5</accession>
<protein>
    <submittedName>
        <fullName evidence="2">Uncharacterized protein</fullName>
    </submittedName>
</protein>
<reference evidence="2" key="1">
    <citation type="submission" date="2018-08" db="EMBL/GenBank/DDBJ databases">
        <title>Identification of Burkholderia cepacia strains that express a Burkholderia pseudomallei-like capsular polysaccharide.</title>
        <authorList>
            <person name="Burtnick M.N."/>
            <person name="Vongsouvath M."/>
            <person name="Newton P."/>
            <person name="Wuthiekanun V."/>
            <person name="Limmathurotsakul D."/>
            <person name="Brett P.J."/>
            <person name="Chantratita N."/>
            <person name="Dance D.A."/>
        </authorList>
    </citation>
    <scope>NUCLEOTIDE SEQUENCE</scope>
    <source>
        <strain evidence="2">SBXCC001</strain>
    </source>
</reference>
<sequence>MRLGASRLARGASPAASGGAQRWPEVVGGVGQWARVPKRAASGRSGAGAASAARAARRAHASGRSNGLRVRAGFGTAISSGVLGLMSGDKNGWCAPFIIGRLKGFIQYS</sequence>
<feature type="compositionally biased region" description="Low complexity" evidence="1">
    <location>
        <begin position="39"/>
        <end position="54"/>
    </location>
</feature>